<keyword evidence="2" id="KW-1185">Reference proteome</keyword>
<organism evidence="1 2">
    <name type="scientific">Acidiplasma aeolicum</name>
    <dbReference type="NCBI Taxonomy" id="507754"/>
    <lineage>
        <taxon>Archaea</taxon>
        <taxon>Methanobacteriati</taxon>
        <taxon>Thermoplasmatota</taxon>
        <taxon>Thermoplasmata</taxon>
        <taxon>Thermoplasmatales</taxon>
        <taxon>Ferroplasmaceae</taxon>
        <taxon>Acidiplasma</taxon>
    </lineage>
</organism>
<dbReference type="GeneID" id="84222001"/>
<sequence length="469" mass="54827">MFIDNIISFNSIEVSVLSIEKRRIIGDIKYDDNHFKLIFTFKEDITADKNIAGLIVTMPVINFTYFSRRLVLNYPLSKTDLNLIKNFVEINAREVFINKIINRRYDFIKEEYIPKDNDITEENACGITEVTASQIIDDKSYDEMDQNNVLIMSSGGKESLLGYGIFNEINANGKNYAFFFEESGAHWLTAKTAFDYYEKNFKNVIKTWSNVDRFYHEMLRHIKILRQDMINIKADDYPIQVFIFPIYIFLTLPLILKYKIGNIIMGDEFDDPREMGKFHGIEYYYGIFDQTSYFNEMMSEYLRNKGINTRVYSIVYPITGSLEEKILIGRYHDLYLNQRSCHSCHEKNGLIYPCGKCSKCLGILLFIEANGGNPKEILYSDDDIRLLERRVLRAKMRLDPDELKYTETKLGFINGNPNDYGHVNGIHILPYEKTMFSLVPENFRDNIINIINKYSDGTYTLKNGTWVKT</sequence>
<dbReference type="OrthoDB" id="30676at2157"/>
<gene>
    <name evidence="1" type="ORF">AOG54_02585</name>
</gene>
<accession>A0A0Q0RZE2</accession>
<dbReference type="RefSeq" id="WP_052656817.1">
    <property type="nucleotide sequence ID" value="NZ_JBBYJF010000001.1"/>
</dbReference>
<proteinExistence type="predicted"/>
<protein>
    <submittedName>
        <fullName evidence="1">Metal-binding protein</fullName>
    </submittedName>
</protein>
<evidence type="ECO:0000313" key="2">
    <source>
        <dbReference type="Proteomes" id="UP000050320"/>
    </source>
</evidence>
<name>A0A0Q0RZE2_9ARCH</name>
<reference evidence="1 2" key="1">
    <citation type="submission" date="2015-09" db="EMBL/GenBank/DDBJ databases">
        <title>Heavy metals and arsenic resistance mechanisms in polyextremophilic archaea of the family Ferroplasmaceae.</title>
        <authorList>
            <person name="Bulaev A.G."/>
            <person name="Kanygina A.V."/>
        </authorList>
    </citation>
    <scope>NUCLEOTIDE SEQUENCE [LARGE SCALE GENOMIC DNA]</scope>
    <source>
        <strain evidence="1 2">VT</strain>
    </source>
</reference>
<dbReference type="AlphaFoldDB" id="A0A0Q0RZE2"/>
<dbReference type="EMBL" id="LKBG01000067">
    <property type="protein sequence ID" value="KQB35938.1"/>
    <property type="molecule type" value="Genomic_DNA"/>
</dbReference>
<dbReference type="Proteomes" id="UP000050320">
    <property type="component" value="Unassembled WGS sequence"/>
</dbReference>
<evidence type="ECO:0000313" key="1">
    <source>
        <dbReference type="EMBL" id="KQB35938.1"/>
    </source>
</evidence>
<comment type="caution">
    <text evidence="1">The sequence shown here is derived from an EMBL/GenBank/DDBJ whole genome shotgun (WGS) entry which is preliminary data.</text>
</comment>